<reference evidence="2 3" key="1">
    <citation type="submission" date="2024-07" db="EMBL/GenBank/DDBJ databases">
        <authorList>
            <person name="Ren Q."/>
        </authorList>
    </citation>
    <scope>NUCLEOTIDE SEQUENCE [LARGE SCALE GENOMIC DNA]</scope>
    <source>
        <strain evidence="2 3">REN37</strain>
    </source>
</reference>
<dbReference type="EMBL" id="JBGCUO010000001">
    <property type="protein sequence ID" value="MEY1662170.1"/>
    <property type="molecule type" value="Genomic_DNA"/>
</dbReference>
<feature type="chain" id="PRO_5045611602" evidence="1">
    <location>
        <begin position="23"/>
        <end position="395"/>
    </location>
</feature>
<sequence length="395" mass="43409">MKIIKSLLAALLLGALAPSALADAAAALSAEQRATLQRLAPGVELTPELIELMREISLSGTLSVEERLKAIGRLSGLSDLPAEQRTSFKICIWDLAGRNGPIFTHAEAERARIMQYGVNLEMVPFTNEGVMVDEFKAGHCDAALMSGMRARLFNTFSGTIDAVGAVPSAEHMKTLLTVAAHPSNAGRMVQGEYVVLGVFPAGGAYIFVNDREINALNKAAGKKVAVLDFDPMQARMVSGIGATPVSTDITRAPGMFNNGVVDVLVVPLLAYELLELYKGLEPNGGIIDLPLAQISLQLIGHRSKFPNEIAQLVREAILERYDDIMEFINKEEARIPKRWMVAIPDQERDGYETMMQDARIELRNLGYYHPDMLHLQMRIRCRIEPDRSECANPRE</sequence>
<comment type="caution">
    <text evidence="2">The sequence shown here is derived from an EMBL/GenBank/DDBJ whole genome shotgun (WGS) entry which is preliminary data.</text>
</comment>
<keyword evidence="3" id="KW-1185">Reference proteome</keyword>
<evidence type="ECO:0000313" key="2">
    <source>
        <dbReference type="EMBL" id="MEY1662170.1"/>
    </source>
</evidence>
<keyword evidence="1" id="KW-0732">Signal</keyword>
<proteinExistence type="predicted"/>
<name>A0ABV4AHP4_9GAMM</name>
<evidence type="ECO:0000313" key="3">
    <source>
        <dbReference type="Proteomes" id="UP001562065"/>
    </source>
</evidence>
<dbReference type="InterPro" id="IPR038404">
    <property type="entry name" value="TRAP_DctP_sf"/>
</dbReference>
<dbReference type="Pfam" id="PF19582">
    <property type="entry name" value="AdeT1_2"/>
    <property type="match status" value="1"/>
</dbReference>
<accession>A0ABV4AHP4</accession>
<dbReference type="Gene3D" id="3.40.190.170">
    <property type="entry name" value="Bacterial extracellular solute-binding protein, family 7"/>
    <property type="match status" value="1"/>
</dbReference>
<dbReference type="InterPro" id="IPR045758">
    <property type="entry name" value="AdeT1/2"/>
</dbReference>
<dbReference type="Proteomes" id="UP001562065">
    <property type="component" value="Unassembled WGS sequence"/>
</dbReference>
<organism evidence="2 3">
    <name type="scientific">Isoalcanivorax beigongshangi</name>
    <dbReference type="NCBI Taxonomy" id="3238810"/>
    <lineage>
        <taxon>Bacteria</taxon>
        <taxon>Pseudomonadati</taxon>
        <taxon>Pseudomonadota</taxon>
        <taxon>Gammaproteobacteria</taxon>
        <taxon>Oceanospirillales</taxon>
        <taxon>Alcanivoracaceae</taxon>
        <taxon>Isoalcanivorax</taxon>
    </lineage>
</organism>
<evidence type="ECO:0000256" key="1">
    <source>
        <dbReference type="SAM" id="SignalP"/>
    </source>
</evidence>
<feature type="signal peptide" evidence="1">
    <location>
        <begin position="1"/>
        <end position="22"/>
    </location>
</feature>
<protein>
    <submittedName>
        <fullName evidence="2">Solute-binding protein</fullName>
    </submittedName>
</protein>
<gene>
    <name evidence="2" type="ORF">AB5I84_08425</name>
</gene>
<dbReference type="RefSeq" id="WP_369455411.1">
    <property type="nucleotide sequence ID" value="NZ_JBGCUO010000001.1"/>
</dbReference>